<dbReference type="InterPro" id="IPR036291">
    <property type="entry name" value="NAD(P)-bd_dom_sf"/>
</dbReference>
<evidence type="ECO:0000259" key="3">
    <source>
        <dbReference type="Pfam" id="PF01370"/>
    </source>
</evidence>
<name>A0A1M7N2D2_9PSED</name>
<accession>A0A1M7N2D2</accession>
<reference evidence="4 5" key="1">
    <citation type="submission" date="2016-11" db="EMBL/GenBank/DDBJ databases">
        <authorList>
            <person name="Jaros S."/>
            <person name="Januszkiewicz K."/>
            <person name="Wedrychowicz H."/>
        </authorList>
    </citation>
    <scope>NUCLEOTIDE SEQUENCE [LARGE SCALE GENOMIC DNA]</scope>
    <source>
        <strain evidence="4 5">LMG 26898</strain>
    </source>
</reference>
<dbReference type="EMBL" id="FRDA01000005">
    <property type="protein sequence ID" value="SHM97607.1"/>
    <property type="molecule type" value="Genomic_DNA"/>
</dbReference>
<dbReference type="Pfam" id="PF01370">
    <property type="entry name" value="Epimerase"/>
    <property type="match status" value="1"/>
</dbReference>
<sequence length="325" mass="35028">MADEAGWVAITGATGFIGGAVVRHLIEHTAARVRVAVRGTYKPCSDRIDAITVGSLAPDNQWASFVAGVDAVIHCAARVHVLNDSAAAPEQEYFRTNVAATLNLAEQAAAAGVRRFIFLSSIKVNGESTVSGRPFRADDVCHPEDPYGLSKHQAEKGLRELATRTGMEVVIIRPVLVYGPGVKANFLNMMRWLAKGVPLPLGAIDNRRSLVSLGNLVDLVVTCIRHPAAADQTFLVSDGHDVSTTQLLRQMGRALGKPARLLPVPAKALHVAAAMLGKKGFSERLCGSLQVDIDKTRTLLDWAPPLKFEDAMKETALYYLEHTHA</sequence>
<dbReference type="OrthoDB" id="9801056at2"/>
<dbReference type="PANTHER" id="PTHR43000">
    <property type="entry name" value="DTDP-D-GLUCOSE 4,6-DEHYDRATASE-RELATED"/>
    <property type="match status" value="1"/>
</dbReference>
<gene>
    <name evidence="4" type="ORF">SAMN05216593_105110</name>
</gene>
<organism evidence="4 5">
    <name type="scientific">Pseudomonas asturiensis</name>
    <dbReference type="NCBI Taxonomy" id="1190415"/>
    <lineage>
        <taxon>Bacteria</taxon>
        <taxon>Pseudomonadati</taxon>
        <taxon>Pseudomonadota</taxon>
        <taxon>Gammaproteobacteria</taxon>
        <taxon>Pseudomonadales</taxon>
        <taxon>Pseudomonadaceae</taxon>
        <taxon>Pseudomonas</taxon>
    </lineage>
</organism>
<dbReference type="RefSeq" id="WP_073166038.1">
    <property type="nucleotide sequence ID" value="NZ_FRDA01000005.1"/>
</dbReference>
<proteinExistence type="inferred from homology"/>
<dbReference type="SUPFAM" id="SSF51735">
    <property type="entry name" value="NAD(P)-binding Rossmann-fold domains"/>
    <property type="match status" value="1"/>
</dbReference>
<dbReference type="STRING" id="1190415.SAMN05216593_105110"/>
<evidence type="ECO:0000256" key="1">
    <source>
        <dbReference type="ARBA" id="ARBA00005125"/>
    </source>
</evidence>
<evidence type="ECO:0000256" key="2">
    <source>
        <dbReference type="ARBA" id="ARBA00007637"/>
    </source>
</evidence>
<comment type="pathway">
    <text evidence="1">Bacterial outer membrane biogenesis; LPS O-antigen biosynthesis.</text>
</comment>
<evidence type="ECO:0000313" key="4">
    <source>
        <dbReference type="EMBL" id="SHM97607.1"/>
    </source>
</evidence>
<evidence type="ECO:0000313" key="5">
    <source>
        <dbReference type="Proteomes" id="UP000183983"/>
    </source>
</evidence>
<dbReference type="Gene3D" id="3.40.50.720">
    <property type="entry name" value="NAD(P)-binding Rossmann-like Domain"/>
    <property type="match status" value="1"/>
</dbReference>
<feature type="domain" description="NAD-dependent epimerase/dehydratase" evidence="3">
    <location>
        <begin position="8"/>
        <end position="232"/>
    </location>
</feature>
<dbReference type="InterPro" id="IPR001509">
    <property type="entry name" value="Epimerase_deHydtase"/>
</dbReference>
<comment type="similarity">
    <text evidence="2">Belongs to the NAD(P)-dependent epimerase/dehydratase family.</text>
</comment>
<dbReference type="Proteomes" id="UP000183983">
    <property type="component" value="Unassembled WGS sequence"/>
</dbReference>
<dbReference type="AlphaFoldDB" id="A0A1M7N2D2"/>
<protein>
    <submittedName>
        <fullName evidence="4">Nucleoside-diphosphate-sugar epimerase</fullName>
    </submittedName>
</protein>
<dbReference type="CDD" id="cd05232">
    <property type="entry name" value="UDP_G4E_4_SDR_e"/>
    <property type="match status" value="1"/>
</dbReference>